<dbReference type="Gene3D" id="2.40.170.20">
    <property type="entry name" value="TonB-dependent receptor, beta-barrel domain"/>
    <property type="match status" value="1"/>
</dbReference>
<evidence type="ECO:0000256" key="4">
    <source>
        <dbReference type="ARBA" id="ARBA00022692"/>
    </source>
</evidence>
<keyword evidence="6 7" id="KW-0998">Cell outer membrane</keyword>
<dbReference type="RefSeq" id="WP_279524835.1">
    <property type="nucleotide sequence ID" value="NZ_JARVII010000022.1"/>
</dbReference>
<dbReference type="GO" id="GO:0009279">
    <property type="term" value="C:cell outer membrane"/>
    <property type="evidence" value="ECO:0007669"/>
    <property type="project" value="UniProtKB-SubCell"/>
</dbReference>
<evidence type="ECO:0000256" key="1">
    <source>
        <dbReference type="ARBA" id="ARBA00004571"/>
    </source>
</evidence>
<evidence type="ECO:0000313" key="9">
    <source>
        <dbReference type="Proteomes" id="UP001237156"/>
    </source>
</evidence>
<dbReference type="PANTHER" id="PTHR32552">
    <property type="entry name" value="FERRICHROME IRON RECEPTOR-RELATED"/>
    <property type="match status" value="1"/>
</dbReference>
<evidence type="ECO:0000256" key="2">
    <source>
        <dbReference type="ARBA" id="ARBA00022448"/>
    </source>
</evidence>
<evidence type="ECO:0000256" key="3">
    <source>
        <dbReference type="ARBA" id="ARBA00022452"/>
    </source>
</evidence>
<keyword evidence="3 7" id="KW-1134">Transmembrane beta strand</keyword>
<dbReference type="PANTHER" id="PTHR32552:SF74">
    <property type="entry name" value="HYDROXAMATE SIDEROPHORE RECEPTOR FHUE"/>
    <property type="match status" value="1"/>
</dbReference>
<comment type="caution">
    <text evidence="8">The sequence shown here is derived from an EMBL/GenBank/DDBJ whole genome shotgun (WGS) entry which is preliminary data.</text>
</comment>
<organism evidence="8 9">
    <name type="scientific">Ottowia cancrivicina</name>
    <dbReference type="NCBI Taxonomy" id="3040346"/>
    <lineage>
        <taxon>Bacteria</taxon>
        <taxon>Pseudomonadati</taxon>
        <taxon>Pseudomonadota</taxon>
        <taxon>Betaproteobacteria</taxon>
        <taxon>Burkholderiales</taxon>
        <taxon>Comamonadaceae</taxon>
        <taxon>Ottowia</taxon>
    </lineage>
</organism>
<sequence length="98" mass="11199">MLRLYTSYRLPVAGEQWSVGAGLNAQSKTDSLYNMPQGGYAIFNANARYPINPNMELALIVNNLANRSYFENNKVRTMGINNFYGQSRTVTLHFLWKM</sequence>
<dbReference type="GO" id="GO:0015344">
    <property type="term" value="F:siderophore uptake transmembrane transporter activity"/>
    <property type="evidence" value="ECO:0007669"/>
    <property type="project" value="TreeGrafter"/>
</dbReference>
<dbReference type="PROSITE" id="PS52016">
    <property type="entry name" value="TONB_DEPENDENT_REC_3"/>
    <property type="match status" value="1"/>
</dbReference>
<dbReference type="SUPFAM" id="SSF56935">
    <property type="entry name" value="Porins"/>
    <property type="match status" value="1"/>
</dbReference>
<evidence type="ECO:0000256" key="6">
    <source>
        <dbReference type="ARBA" id="ARBA00023237"/>
    </source>
</evidence>
<comment type="subcellular location">
    <subcellularLocation>
        <location evidence="1 7">Cell outer membrane</location>
        <topology evidence="1 7">Multi-pass membrane protein</topology>
    </subcellularLocation>
</comment>
<dbReference type="InterPro" id="IPR036942">
    <property type="entry name" value="Beta-barrel_TonB_sf"/>
</dbReference>
<evidence type="ECO:0000256" key="7">
    <source>
        <dbReference type="PROSITE-ProRule" id="PRU01360"/>
    </source>
</evidence>
<protein>
    <submittedName>
        <fullName evidence="8">TonB-dependent receptor</fullName>
    </submittedName>
</protein>
<dbReference type="InterPro" id="IPR039426">
    <property type="entry name" value="TonB-dep_rcpt-like"/>
</dbReference>
<keyword evidence="8" id="KW-0675">Receptor</keyword>
<dbReference type="Proteomes" id="UP001237156">
    <property type="component" value="Unassembled WGS sequence"/>
</dbReference>
<dbReference type="EMBL" id="JARVII010000022">
    <property type="protein sequence ID" value="MDG9700039.1"/>
    <property type="molecule type" value="Genomic_DNA"/>
</dbReference>
<proteinExistence type="inferred from homology"/>
<name>A0AAW6RMW8_9BURK</name>
<evidence type="ECO:0000313" key="8">
    <source>
        <dbReference type="EMBL" id="MDG9700039.1"/>
    </source>
</evidence>
<keyword evidence="9" id="KW-1185">Reference proteome</keyword>
<reference evidence="8 9" key="1">
    <citation type="submission" date="2023-04" db="EMBL/GenBank/DDBJ databases">
        <title>Ottowia paracancer sp. nov., isolated from human stomach.</title>
        <authorList>
            <person name="Song Y."/>
        </authorList>
    </citation>
    <scope>NUCLEOTIDE SEQUENCE [LARGE SCALE GENOMIC DNA]</scope>
    <source>
        <strain evidence="8 9">10c7w1</strain>
    </source>
</reference>
<accession>A0AAW6RMW8</accession>
<keyword evidence="4 7" id="KW-0812">Transmembrane</keyword>
<gene>
    <name evidence="8" type="ORF">QB898_10020</name>
</gene>
<comment type="similarity">
    <text evidence="7">Belongs to the TonB-dependent receptor family.</text>
</comment>
<keyword evidence="2 7" id="KW-0813">Transport</keyword>
<keyword evidence="5 7" id="KW-0472">Membrane</keyword>
<evidence type="ECO:0000256" key="5">
    <source>
        <dbReference type="ARBA" id="ARBA00023136"/>
    </source>
</evidence>
<dbReference type="AlphaFoldDB" id="A0AAW6RMW8"/>